<sequence>MKFAAVAIATFLALPTALAQLTGTFTVTKIVHTTIPDPPYITDITTTVVWTVNSEPTPV</sequence>
<evidence type="ECO:0000313" key="2">
    <source>
        <dbReference type="EMBL" id="KAF4610784.1"/>
    </source>
</evidence>
<feature type="signal peptide" evidence="1">
    <location>
        <begin position="1"/>
        <end position="19"/>
    </location>
</feature>
<feature type="chain" id="PRO_5034365480" evidence="1">
    <location>
        <begin position="20"/>
        <end position="59"/>
    </location>
</feature>
<proteinExistence type="predicted"/>
<accession>A0A8H4VK31</accession>
<organism evidence="2 3">
    <name type="scientific">Agrocybe pediades</name>
    <dbReference type="NCBI Taxonomy" id="84607"/>
    <lineage>
        <taxon>Eukaryota</taxon>
        <taxon>Fungi</taxon>
        <taxon>Dikarya</taxon>
        <taxon>Basidiomycota</taxon>
        <taxon>Agaricomycotina</taxon>
        <taxon>Agaricomycetes</taxon>
        <taxon>Agaricomycetidae</taxon>
        <taxon>Agaricales</taxon>
        <taxon>Agaricineae</taxon>
        <taxon>Strophariaceae</taxon>
        <taxon>Agrocybe</taxon>
    </lineage>
</organism>
<evidence type="ECO:0000313" key="3">
    <source>
        <dbReference type="Proteomes" id="UP000521872"/>
    </source>
</evidence>
<evidence type="ECO:0000256" key="1">
    <source>
        <dbReference type="SAM" id="SignalP"/>
    </source>
</evidence>
<reference evidence="2 3" key="1">
    <citation type="submission" date="2019-12" db="EMBL/GenBank/DDBJ databases">
        <authorList>
            <person name="Floudas D."/>
            <person name="Bentzer J."/>
            <person name="Ahren D."/>
            <person name="Johansson T."/>
            <person name="Persson P."/>
            <person name="Tunlid A."/>
        </authorList>
    </citation>
    <scope>NUCLEOTIDE SEQUENCE [LARGE SCALE GENOMIC DNA]</scope>
    <source>
        <strain evidence="2 3">CBS 102.39</strain>
    </source>
</reference>
<name>A0A8H4VK31_9AGAR</name>
<dbReference type="Proteomes" id="UP000521872">
    <property type="component" value="Unassembled WGS sequence"/>
</dbReference>
<dbReference type="AlphaFoldDB" id="A0A8H4VK31"/>
<gene>
    <name evidence="2" type="ORF">D9613_007253</name>
</gene>
<keyword evidence="1" id="KW-0732">Signal</keyword>
<comment type="caution">
    <text evidence="2">The sequence shown here is derived from an EMBL/GenBank/DDBJ whole genome shotgun (WGS) entry which is preliminary data.</text>
</comment>
<dbReference type="EMBL" id="JAACJL010000058">
    <property type="protein sequence ID" value="KAF4610784.1"/>
    <property type="molecule type" value="Genomic_DNA"/>
</dbReference>
<protein>
    <submittedName>
        <fullName evidence="2">Uncharacterized protein</fullName>
    </submittedName>
</protein>
<keyword evidence="3" id="KW-1185">Reference proteome</keyword>